<keyword evidence="2" id="KW-1185">Reference proteome</keyword>
<comment type="caution">
    <text evidence="1">The sequence shown here is derived from an EMBL/GenBank/DDBJ whole genome shotgun (WGS) entry which is preliminary data.</text>
</comment>
<accession>A0A3M7RW75</accession>
<proteinExistence type="predicted"/>
<evidence type="ECO:0000313" key="2">
    <source>
        <dbReference type="Proteomes" id="UP000276133"/>
    </source>
</evidence>
<name>A0A3M7RW75_BRAPC</name>
<protein>
    <submittedName>
        <fullName evidence="1">Uncharacterized protein</fullName>
    </submittedName>
</protein>
<gene>
    <name evidence="1" type="ORF">BpHYR1_041482</name>
</gene>
<dbReference type="EMBL" id="REGN01002501">
    <property type="protein sequence ID" value="RNA27732.1"/>
    <property type="molecule type" value="Genomic_DNA"/>
</dbReference>
<reference evidence="1 2" key="1">
    <citation type="journal article" date="2018" name="Sci. Rep.">
        <title>Genomic signatures of local adaptation to the degree of environmental predictability in rotifers.</title>
        <authorList>
            <person name="Franch-Gras L."/>
            <person name="Hahn C."/>
            <person name="Garcia-Roger E.M."/>
            <person name="Carmona M.J."/>
            <person name="Serra M."/>
            <person name="Gomez A."/>
        </authorList>
    </citation>
    <scope>NUCLEOTIDE SEQUENCE [LARGE SCALE GENOMIC DNA]</scope>
    <source>
        <strain evidence="1">HYR1</strain>
    </source>
</reference>
<organism evidence="1 2">
    <name type="scientific">Brachionus plicatilis</name>
    <name type="common">Marine rotifer</name>
    <name type="synonym">Brachionus muelleri</name>
    <dbReference type="NCBI Taxonomy" id="10195"/>
    <lineage>
        <taxon>Eukaryota</taxon>
        <taxon>Metazoa</taxon>
        <taxon>Spiralia</taxon>
        <taxon>Gnathifera</taxon>
        <taxon>Rotifera</taxon>
        <taxon>Eurotatoria</taxon>
        <taxon>Monogononta</taxon>
        <taxon>Pseudotrocha</taxon>
        <taxon>Ploima</taxon>
        <taxon>Brachionidae</taxon>
        <taxon>Brachionus</taxon>
    </lineage>
</organism>
<dbReference type="Proteomes" id="UP000276133">
    <property type="component" value="Unassembled WGS sequence"/>
</dbReference>
<sequence length="119" mass="13668">MPKREAALKALKALRNTDDTQSLASDNDDADFLGNHNFLDEFDEVDADVHEKKEKIIFEEEEVDDTNQHVIDSIESTINRKPGPTSYAARNIVNTKLSAFMMNFNMSILNLMMKKYQNR</sequence>
<evidence type="ECO:0000313" key="1">
    <source>
        <dbReference type="EMBL" id="RNA27732.1"/>
    </source>
</evidence>
<dbReference type="AlphaFoldDB" id="A0A3M7RW75"/>